<dbReference type="EMBL" id="MT471328">
    <property type="protein sequence ID" value="QRN73244.1"/>
    <property type="molecule type" value="Genomic_DNA"/>
</dbReference>
<proteinExistence type="inferred from homology"/>
<dbReference type="InterPro" id="IPR023591">
    <property type="entry name" value="Ribosomal_uS2_flav_dom_sf"/>
</dbReference>
<evidence type="ECO:0000313" key="8">
    <source>
        <dbReference type="EMBL" id="QRN72920.1"/>
    </source>
</evidence>
<dbReference type="PRINTS" id="PR00395">
    <property type="entry name" value="RIBOSOMALS2"/>
</dbReference>
<evidence type="ECO:0000313" key="13">
    <source>
        <dbReference type="EMBL" id="QRN73460.1"/>
    </source>
</evidence>
<dbReference type="GO" id="GO:0005763">
    <property type="term" value="C:mitochondrial small ribosomal subunit"/>
    <property type="evidence" value="ECO:0007669"/>
    <property type="project" value="TreeGrafter"/>
</dbReference>
<geneLocation type="chloroplast" evidence="9"/>
<dbReference type="Gene3D" id="1.10.287.610">
    <property type="entry name" value="Helix hairpin bin"/>
    <property type="match status" value="1"/>
</dbReference>
<dbReference type="InterPro" id="IPR005706">
    <property type="entry name" value="Ribosomal_uS2_bac/mit/plastid"/>
</dbReference>
<dbReference type="EMBL" id="MT471330">
    <property type="protein sequence ID" value="QRN73460.1"/>
    <property type="molecule type" value="Genomic_DNA"/>
</dbReference>
<gene>
    <name evidence="5 9" type="primary">rps2</name>
</gene>
<comment type="similarity">
    <text evidence="1 5">Belongs to the universal ribosomal protein uS2 family.</text>
</comment>
<dbReference type="Pfam" id="PF00318">
    <property type="entry name" value="Ribosomal_S2"/>
    <property type="match status" value="1"/>
</dbReference>
<keyword evidence="9" id="KW-0934">Plastid</keyword>
<dbReference type="GO" id="GO:0003735">
    <property type="term" value="F:structural constituent of ribosome"/>
    <property type="evidence" value="ECO:0007669"/>
    <property type="project" value="InterPro"/>
</dbReference>
<evidence type="ECO:0000313" key="10">
    <source>
        <dbReference type="EMBL" id="QRN73136.1"/>
    </source>
</evidence>
<dbReference type="EMBL" id="MT471329">
    <property type="protein sequence ID" value="QRN73352.1"/>
    <property type="molecule type" value="Genomic_DNA"/>
</dbReference>
<dbReference type="GO" id="GO:0006412">
    <property type="term" value="P:translation"/>
    <property type="evidence" value="ECO:0007669"/>
    <property type="project" value="UniProtKB-UniRule"/>
</dbReference>
<sequence>MTTVTLSELLDAGVHFGHQASRWNPKMFPYIYAEQNGIHVIDLIQTSRLLTYAHKFVQKNARDNKTFLFIGTKRQAANIIAEEAKNCGAFYVNNRWLGGMLTNWSTVQTRVAYLKELDAKEESGELDLLPKKEAALLRREQEKLRQNLEGLKEMTQVPDIAVIIDPKREHTAVLECRKLGIPIIAILDTNCDPNLVDIPIPANDDAVKSIKLILSKIADGITTGKNSIK</sequence>
<dbReference type="EMBL" id="MT471323">
    <property type="protein sequence ID" value="QRN72704.1"/>
    <property type="molecule type" value="Genomic_DNA"/>
</dbReference>
<dbReference type="HAMAP" id="MF_00291_B">
    <property type="entry name" value="Ribosomal_uS2_B"/>
    <property type="match status" value="1"/>
</dbReference>
<dbReference type="NCBIfam" id="TIGR01011">
    <property type="entry name" value="rpsB_bact"/>
    <property type="match status" value="1"/>
</dbReference>
<evidence type="ECO:0000256" key="4">
    <source>
        <dbReference type="ARBA" id="ARBA00035155"/>
    </source>
</evidence>
<dbReference type="InterPro" id="IPR001865">
    <property type="entry name" value="Ribosomal_uS2"/>
</dbReference>
<evidence type="ECO:0000256" key="3">
    <source>
        <dbReference type="ARBA" id="ARBA00023274"/>
    </source>
</evidence>
<evidence type="ECO:0000256" key="1">
    <source>
        <dbReference type="ARBA" id="ARBA00006242"/>
    </source>
</evidence>
<dbReference type="GO" id="GO:0009507">
    <property type="term" value="C:chloroplast"/>
    <property type="evidence" value="ECO:0007669"/>
    <property type="project" value="UniProtKB-SubCell"/>
</dbReference>
<evidence type="ECO:0000313" key="7">
    <source>
        <dbReference type="EMBL" id="QRN72812.1"/>
    </source>
</evidence>
<dbReference type="PROSITE" id="PS00962">
    <property type="entry name" value="RIBOSOMAL_S2_1"/>
    <property type="match status" value="1"/>
</dbReference>
<dbReference type="AlphaFoldDB" id="A0A891ZN66"/>
<reference evidence="11" key="2">
    <citation type="journal article" name="Harmful Algae">
        <title>Development of a high-resolution molecular marker for tracking Phaeocystis globosa genetic diversity through comparative analysis of chloroplast genomes.</title>
        <authorList>
            <person name="Song H."/>
            <person name="Liu F."/>
            <person name="Li Z."/>
            <person name="Xu Q."/>
            <person name="Chen Y."/>
            <person name="Yu Z."/>
            <person name="Chen N."/>
        </authorList>
    </citation>
    <scope>NUCLEOTIDE SEQUENCE</scope>
    <source>
        <strain evidence="11">CNS00067</strain>
    </source>
</reference>
<dbReference type="PANTHER" id="PTHR12534">
    <property type="entry name" value="30S RIBOSOMAL PROTEIN S2 PROKARYOTIC AND ORGANELLAR"/>
    <property type="match status" value="1"/>
</dbReference>
<evidence type="ECO:0000313" key="9">
    <source>
        <dbReference type="EMBL" id="QRN73028.1"/>
    </source>
</evidence>
<organism evidence="9">
    <name type="scientific">Phaeocystis globosa</name>
    <dbReference type="NCBI Taxonomy" id="33658"/>
    <lineage>
        <taxon>Eukaryota</taxon>
        <taxon>Haptista</taxon>
        <taxon>Haptophyta</taxon>
        <taxon>Prymnesiophyceae</taxon>
        <taxon>Phaeocystales</taxon>
        <taxon>Phaeocystaceae</taxon>
        <taxon>Phaeocystis</taxon>
    </lineage>
</organism>
<accession>A0A891ZN66</accession>
<protein>
    <recommendedName>
        <fullName evidence="4 5">Small ribosomal subunit protein uS2c</fullName>
    </recommendedName>
</protein>
<dbReference type="FunFam" id="1.10.287.610:FF:000001">
    <property type="entry name" value="30S ribosomal protein S2"/>
    <property type="match status" value="1"/>
</dbReference>
<dbReference type="EMBL" id="MT471324">
    <property type="protein sequence ID" value="QRN72812.1"/>
    <property type="molecule type" value="Genomic_DNA"/>
</dbReference>
<name>A0A891ZN66_9EUKA</name>
<dbReference type="PANTHER" id="PTHR12534:SF0">
    <property type="entry name" value="SMALL RIBOSOMAL SUBUNIT PROTEIN US2M"/>
    <property type="match status" value="1"/>
</dbReference>
<evidence type="ECO:0000313" key="12">
    <source>
        <dbReference type="EMBL" id="QRN73352.1"/>
    </source>
</evidence>
<evidence type="ECO:0000313" key="6">
    <source>
        <dbReference type="EMBL" id="QRN72704.1"/>
    </source>
</evidence>
<evidence type="ECO:0000313" key="11">
    <source>
        <dbReference type="EMBL" id="QRN73244.1"/>
    </source>
</evidence>
<comment type="subcellular location">
    <subcellularLocation>
        <location evidence="5">Plastid</location>
        <location evidence="5">Chloroplast</location>
    </subcellularLocation>
</comment>
<dbReference type="EMBL" id="MT471326">
    <property type="protein sequence ID" value="QRN73028.1"/>
    <property type="molecule type" value="Genomic_DNA"/>
</dbReference>
<dbReference type="InterPro" id="IPR018130">
    <property type="entry name" value="Ribosomal_uS2_CS"/>
</dbReference>
<dbReference type="Gene3D" id="3.40.50.10490">
    <property type="entry name" value="Glucose-6-phosphate isomerase like protein, domain 1"/>
    <property type="match status" value="1"/>
</dbReference>
<keyword evidence="3 5" id="KW-0687">Ribonucleoprotein</keyword>
<evidence type="ECO:0000256" key="2">
    <source>
        <dbReference type="ARBA" id="ARBA00022980"/>
    </source>
</evidence>
<dbReference type="CDD" id="cd01425">
    <property type="entry name" value="RPS2"/>
    <property type="match status" value="1"/>
</dbReference>
<keyword evidence="2 5" id="KW-0689">Ribosomal protein</keyword>
<reference evidence="9" key="1">
    <citation type="submission" date="2020-05" db="EMBL/GenBank/DDBJ databases">
        <authorList>
            <person name="Song H."/>
            <person name="Chen N."/>
        </authorList>
    </citation>
    <scope>NUCLEOTIDE SEQUENCE</scope>
    <source>
        <strain evidence="6">CNS00062</strain>
        <strain evidence="7">CNS00063</strain>
        <strain evidence="8">CNS00064</strain>
        <strain evidence="9">CNS00065</strain>
        <strain evidence="10">CNS00066</strain>
        <strain evidence="12">CNS00075</strain>
        <strain evidence="13">CNS00076</strain>
    </source>
</reference>
<evidence type="ECO:0000256" key="5">
    <source>
        <dbReference type="HAMAP-Rule" id="MF_00291"/>
    </source>
</evidence>
<dbReference type="EMBL" id="MT471327">
    <property type="protein sequence ID" value="QRN73136.1"/>
    <property type="molecule type" value="Genomic_DNA"/>
</dbReference>
<keyword evidence="9" id="KW-0150">Chloroplast</keyword>
<dbReference type="SUPFAM" id="SSF52313">
    <property type="entry name" value="Ribosomal protein S2"/>
    <property type="match status" value="1"/>
</dbReference>
<dbReference type="EMBL" id="MT471325">
    <property type="protein sequence ID" value="QRN72920.1"/>
    <property type="molecule type" value="Genomic_DNA"/>
</dbReference>